<reference evidence="4 5" key="1">
    <citation type="journal article" date="2012" name="J. Bacteriol.">
        <title>Draft genome sequence of Streptomyces globisporus C-1027, which produces an antitumor antibiotic consisting of a nine-membered enediyne with a chromoprotein.</title>
        <authorList>
            <person name="Wang L."/>
            <person name="Wang S."/>
            <person name="He Q."/>
            <person name="Yu T."/>
            <person name="Li Q."/>
            <person name="Hong B."/>
        </authorList>
    </citation>
    <scope>NUCLEOTIDE SEQUENCE [LARGE SCALE GENOMIC DNA]</scope>
    <source>
        <strain evidence="4 5">C-1027</strain>
    </source>
</reference>
<protein>
    <recommendedName>
        <fullName evidence="3">DUF2510 domain-containing protein</fullName>
    </recommendedName>
</protein>
<evidence type="ECO:0000259" key="3">
    <source>
        <dbReference type="Pfam" id="PF10708"/>
    </source>
</evidence>
<dbReference type="AlphaFoldDB" id="A0A0U2T993"/>
<evidence type="ECO:0000256" key="2">
    <source>
        <dbReference type="SAM" id="Phobius"/>
    </source>
</evidence>
<feature type="compositionally biased region" description="Low complexity" evidence="1">
    <location>
        <begin position="152"/>
        <end position="176"/>
    </location>
</feature>
<evidence type="ECO:0000313" key="5">
    <source>
        <dbReference type="Proteomes" id="UP000064183"/>
    </source>
</evidence>
<dbReference type="Pfam" id="PF10708">
    <property type="entry name" value="DUF2510"/>
    <property type="match status" value="1"/>
</dbReference>
<proteinExistence type="predicted"/>
<feature type="domain" description="DUF2510" evidence="3">
    <location>
        <begin position="7"/>
        <end position="37"/>
    </location>
</feature>
<dbReference type="Proteomes" id="UP000064183">
    <property type="component" value="Chromosome"/>
</dbReference>
<name>A0A0U2T993_STRGL</name>
<gene>
    <name evidence="4" type="ORF">WQO_05805</name>
</gene>
<feature type="compositionally biased region" description="Low complexity" evidence="1">
    <location>
        <begin position="60"/>
        <end position="72"/>
    </location>
</feature>
<dbReference type="KEGG" id="sgb:WQO_05805"/>
<dbReference type="GeneID" id="27781822"/>
<keyword evidence="2" id="KW-0812">Transmembrane</keyword>
<accession>A0A0U2T993</accession>
<dbReference type="STRING" id="1172567.WQO_05805"/>
<dbReference type="RefSeq" id="WP_010057164.1">
    <property type="nucleotide sequence ID" value="NZ_CP013738.1"/>
</dbReference>
<feature type="region of interest" description="Disordered" evidence="1">
    <location>
        <begin position="32"/>
        <end position="119"/>
    </location>
</feature>
<feature type="region of interest" description="Disordered" evidence="1">
    <location>
        <begin position="152"/>
        <end position="180"/>
    </location>
</feature>
<evidence type="ECO:0000256" key="1">
    <source>
        <dbReference type="SAM" id="MobiDB-lite"/>
    </source>
</evidence>
<feature type="transmembrane region" description="Helical" evidence="2">
    <location>
        <begin position="124"/>
        <end position="145"/>
    </location>
</feature>
<sequence>MSYATPPGWYPDTGAPGLERWWDGTAWTAHTRTLAAERAAPHQSPAPAQSGAAGIGPGEFGPAASGPAASGPAGFGPAEGGPAQSGAGEFGPAGFGPPSLPPSLPLPHQRGPHDGAGSGNRTKILALTLSGVLVLGAAVTGAILLGRDEGGTPAAPATTTSTSAPVTTPSATATASDELAPDENPAVLVDQLNGVTVPVPQGWEKPRSSSSDVPTIRTVQSYDCPGGSSFCYHGTVTTHTTRSAETDPEALAEADIVTAADLAYEEDSLGRRNHGGITAHKVLKAEQLSVAGRAGYLVRWQVTTGKGPGGYVQSVAFASSVGSGTPVIVRLAFDADVAELPLSLMDTITRGIRPLGDSATSGGVGASISP</sequence>
<dbReference type="EMBL" id="CP013738">
    <property type="protein sequence ID" value="ALU97968.1"/>
    <property type="molecule type" value="Genomic_DNA"/>
</dbReference>
<keyword evidence="2" id="KW-1133">Transmembrane helix</keyword>
<feature type="compositionally biased region" description="Low complexity" evidence="1">
    <location>
        <begin position="41"/>
        <end position="52"/>
    </location>
</feature>
<evidence type="ECO:0000313" key="4">
    <source>
        <dbReference type="EMBL" id="ALU97968.1"/>
    </source>
</evidence>
<organism evidence="4 5">
    <name type="scientific">Streptomyces globisporus C-1027</name>
    <dbReference type="NCBI Taxonomy" id="1172567"/>
    <lineage>
        <taxon>Bacteria</taxon>
        <taxon>Bacillati</taxon>
        <taxon>Actinomycetota</taxon>
        <taxon>Actinomycetes</taxon>
        <taxon>Kitasatosporales</taxon>
        <taxon>Streptomycetaceae</taxon>
        <taxon>Streptomyces</taxon>
    </lineage>
</organism>
<dbReference type="InterPro" id="IPR018929">
    <property type="entry name" value="DUF2510"/>
</dbReference>
<keyword evidence="2" id="KW-0472">Membrane</keyword>